<dbReference type="Proteomes" id="UP000242447">
    <property type="component" value="Chromosome"/>
</dbReference>
<accession>A0A1W6NW23</accession>
<evidence type="ECO:0000313" key="3">
    <source>
        <dbReference type="EMBL" id="ARO13436.1"/>
    </source>
</evidence>
<dbReference type="EMBL" id="CP019937">
    <property type="protein sequence ID" value="ARO13436.1"/>
    <property type="molecule type" value="Genomic_DNA"/>
</dbReference>
<dbReference type="Gene3D" id="3.50.50.60">
    <property type="entry name" value="FAD/NAD(P)-binding domain"/>
    <property type="match status" value="1"/>
</dbReference>
<dbReference type="GO" id="GO:0004497">
    <property type="term" value="F:monooxygenase activity"/>
    <property type="evidence" value="ECO:0007669"/>
    <property type="project" value="TreeGrafter"/>
</dbReference>
<dbReference type="KEGG" id="kro:BVG79_00076"/>
<dbReference type="Pfam" id="PF13738">
    <property type="entry name" value="Pyr_redox_3"/>
    <property type="match status" value="1"/>
</dbReference>
<dbReference type="RefSeq" id="WP_085785156.1">
    <property type="nucleotide sequence ID" value="NZ_CP019937.1"/>
</dbReference>
<protein>
    <submittedName>
        <fullName evidence="3">Oxidoreductase</fullName>
    </submittedName>
</protein>
<evidence type="ECO:0000256" key="2">
    <source>
        <dbReference type="SAM" id="MobiDB-lite"/>
    </source>
</evidence>
<feature type="region of interest" description="Disordered" evidence="2">
    <location>
        <begin position="1"/>
        <end position="23"/>
    </location>
</feature>
<dbReference type="SUPFAM" id="SSF51905">
    <property type="entry name" value="FAD/NAD(P)-binding domain"/>
    <property type="match status" value="2"/>
</dbReference>
<proteinExistence type="predicted"/>
<keyword evidence="1" id="KW-0560">Oxidoreductase</keyword>
<dbReference type="GO" id="GO:0050660">
    <property type="term" value="F:flavin adenine dinucleotide binding"/>
    <property type="evidence" value="ECO:0007669"/>
    <property type="project" value="TreeGrafter"/>
</dbReference>
<gene>
    <name evidence="3" type="ORF">BVG79_00076</name>
</gene>
<sequence>MSVSPAARPAHPISTDPPAPLQDHPAAAARLASLRAQIRAEMDMMSFATQPWVIGQQYAGQDIPDVVIIGAGQSGLGLGHMLKRRGITNVLLLDRNPAGYEGVWDTYARNHEIRSPKGITGLEMGLPSLTVHSWFVARYGQPAWDAITRVPRVQWMEYLRWYRAIADLQIRNDVTVTDIAFDADGVSLTTADGGAIRSRYVVLATGMEGGGDWAVPDFIRDALPPTAYSHVCHGFDAAALRGKDVGVLGAGASAFDASVAALDAGARSVQTFMRRPDASLRDLVRAFEYSGFLGHAAQLSHQTKWDLGVFLSGVSQAPAEHHFNRALAFDNFRFWRGAPWTALRYEAGQVVVDTPKGTFRFDHIIAATGLTSDMTLRPELQHIAAAALRWGDVFQPSAGRDSTRLRQPLIDADYRFQPRAPGSAPGLTRVYTFNSLAMASMGGLSAVSISSHRYGLPRLADAMTKALFLDQEHLLIPMLEQIDTPCMTLSPYAREVLGLNDAPDV</sequence>
<dbReference type="PANTHER" id="PTHR43539">
    <property type="entry name" value="FLAVIN-BINDING MONOOXYGENASE-LIKE PROTEIN (AFU_ORTHOLOGUE AFUA_4G09220)"/>
    <property type="match status" value="1"/>
</dbReference>
<dbReference type="PANTHER" id="PTHR43539:SF91">
    <property type="entry name" value="FAD-DEPENDENT URATE HYDROXYLASE"/>
    <property type="match status" value="1"/>
</dbReference>
<organism evidence="3 4">
    <name type="scientific">Ketogulonicigenium robustum</name>
    <dbReference type="NCBI Taxonomy" id="92947"/>
    <lineage>
        <taxon>Bacteria</taxon>
        <taxon>Pseudomonadati</taxon>
        <taxon>Pseudomonadota</taxon>
        <taxon>Alphaproteobacteria</taxon>
        <taxon>Rhodobacterales</taxon>
        <taxon>Roseobacteraceae</taxon>
        <taxon>Ketogulonicigenium</taxon>
    </lineage>
</organism>
<name>A0A1W6NW23_9RHOB</name>
<reference evidence="3 4" key="1">
    <citation type="submission" date="2017-02" db="EMBL/GenBank/DDBJ databases">
        <title>Ketogulonicigenium robustum SPU B003 Genome sequencing and assembly.</title>
        <authorList>
            <person name="Li Y."/>
            <person name="Liu L."/>
            <person name="Wang C."/>
            <person name="Zhang M."/>
            <person name="Zhang T."/>
            <person name="Zhang Y."/>
        </authorList>
    </citation>
    <scope>NUCLEOTIDE SEQUENCE [LARGE SCALE GENOMIC DNA]</scope>
    <source>
        <strain evidence="3 4">SPU_B003</strain>
    </source>
</reference>
<dbReference type="STRING" id="92947.BVG79_00076"/>
<evidence type="ECO:0000313" key="4">
    <source>
        <dbReference type="Proteomes" id="UP000242447"/>
    </source>
</evidence>
<evidence type="ECO:0000256" key="1">
    <source>
        <dbReference type="ARBA" id="ARBA00023002"/>
    </source>
</evidence>
<dbReference type="InterPro" id="IPR036188">
    <property type="entry name" value="FAD/NAD-bd_sf"/>
</dbReference>
<dbReference type="InterPro" id="IPR050982">
    <property type="entry name" value="Auxin_biosynth/cation_transpt"/>
</dbReference>
<dbReference type="AlphaFoldDB" id="A0A1W6NW23"/>
<dbReference type="OrthoDB" id="8671611at2"/>
<keyword evidence="4" id="KW-1185">Reference proteome</keyword>